<name>A0A2N7WAK4_9BURK</name>
<evidence type="ECO:0000313" key="3">
    <source>
        <dbReference type="EMBL" id="CAB3715922.1"/>
    </source>
</evidence>
<dbReference type="AlphaFoldDB" id="A0A2N7WAK4"/>
<dbReference type="Proteomes" id="UP000235659">
    <property type="component" value="Unassembled WGS sequence"/>
</dbReference>
<accession>A0A2N7WAK4</accession>
<evidence type="ECO:0000256" key="1">
    <source>
        <dbReference type="SAM" id="MobiDB-lite"/>
    </source>
</evidence>
<dbReference type="OrthoDB" id="9027696at2"/>
<feature type="signal peptide" evidence="2">
    <location>
        <begin position="1"/>
        <end position="21"/>
    </location>
</feature>
<protein>
    <submittedName>
        <fullName evidence="3">Uncharacterized protein</fullName>
    </submittedName>
</protein>
<evidence type="ECO:0000256" key="2">
    <source>
        <dbReference type="SAM" id="SignalP"/>
    </source>
</evidence>
<reference evidence="3 6" key="2">
    <citation type="submission" date="2020-04" db="EMBL/GenBank/DDBJ databases">
        <authorList>
            <person name="De Canck E."/>
        </authorList>
    </citation>
    <scope>NUCLEOTIDE SEQUENCE [LARGE SCALE GENOMIC DNA]</scope>
    <source>
        <strain evidence="3 6">LMG 27174</strain>
    </source>
</reference>
<feature type="region of interest" description="Disordered" evidence="1">
    <location>
        <begin position="38"/>
        <end position="109"/>
    </location>
</feature>
<dbReference type="EMBL" id="PNXY01000024">
    <property type="protein sequence ID" value="PMS26427.1"/>
    <property type="molecule type" value="Genomic_DNA"/>
</dbReference>
<organism evidence="3 6">
    <name type="scientific">Paraburkholderia rhynchosiae</name>
    <dbReference type="NCBI Taxonomy" id="487049"/>
    <lineage>
        <taxon>Bacteria</taxon>
        <taxon>Pseudomonadati</taxon>
        <taxon>Pseudomonadota</taxon>
        <taxon>Betaproteobacteria</taxon>
        <taxon>Burkholderiales</taxon>
        <taxon>Burkholderiaceae</taxon>
        <taxon>Paraburkholderia</taxon>
    </lineage>
</organism>
<sequence length="197" mass="19715">MGFRALATAIAVWCVSGAAMAGGYTEVWNPPEISGHAAKHGVAKAPSGSGSKGVSKTVSKHATPPIASASDRSDKSGTRGGAKQVASKSAHQAPDAGGAKPRPKAAIVAQSKKPHAQLIHTKPGQAKPMHANFMQGKATHAGPIKAAVAAKGRSEGAKPAVVETKAPAPFANAAVEHTEATANPAMARSGSLPPILH</sequence>
<feature type="chain" id="PRO_5044384220" evidence="2">
    <location>
        <begin position="22"/>
        <end position="197"/>
    </location>
</feature>
<feature type="compositionally biased region" description="Low complexity" evidence="1">
    <location>
        <begin position="43"/>
        <end position="57"/>
    </location>
</feature>
<reference evidence="4 5" key="1">
    <citation type="submission" date="2018-01" db="EMBL/GenBank/DDBJ databases">
        <title>Whole genome analyses suggest that Burkholderia sensu lato contains two further novel genera in the rhizoxinica-symbiotica group Mycetohabitans gen. nov., and Trinickia gen. nov.: implications for the evolution of diazotrophy and nodulation in the Burkholderiaceae.</title>
        <authorList>
            <person name="Estrada-de los Santos P."/>
            <person name="Palmer M."/>
            <person name="Chavez-Ramirez B."/>
            <person name="Beukes C."/>
            <person name="Steenkamp E.T."/>
            <person name="Hirsch A.M."/>
            <person name="Manyaka P."/>
            <person name="Maluk M."/>
            <person name="Lafos M."/>
            <person name="Crook M."/>
            <person name="Gross E."/>
            <person name="Simon M.F."/>
            <person name="Bueno dos Reis Junior F."/>
            <person name="Poole P.S."/>
            <person name="Venter S.N."/>
            <person name="James E.K."/>
        </authorList>
    </citation>
    <scope>NUCLEOTIDE SEQUENCE [LARGE SCALE GENOMIC DNA]</scope>
    <source>
        <strain evidence="4 5">WSM 3937</strain>
    </source>
</reference>
<dbReference type="EMBL" id="CADIJZ010000017">
    <property type="protein sequence ID" value="CAB3715922.1"/>
    <property type="molecule type" value="Genomic_DNA"/>
</dbReference>
<proteinExistence type="predicted"/>
<evidence type="ECO:0000313" key="4">
    <source>
        <dbReference type="EMBL" id="PMS26427.1"/>
    </source>
</evidence>
<gene>
    <name evidence="4" type="ORF">C0Z16_26940</name>
    <name evidence="3" type="ORF">LMG27174_04551</name>
</gene>
<dbReference type="RefSeq" id="WP_102635112.1">
    <property type="nucleotide sequence ID" value="NZ_CADIJZ010000017.1"/>
</dbReference>
<keyword evidence="2" id="KW-0732">Signal</keyword>
<evidence type="ECO:0000313" key="5">
    <source>
        <dbReference type="Proteomes" id="UP000235659"/>
    </source>
</evidence>
<keyword evidence="5" id="KW-1185">Reference proteome</keyword>
<dbReference type="Proteomes" id="UP000494205">
    <property type="component" value="Unassembled WGS sequence"/>
</dbReference>
<evidence type="ECO:0000313" key="6">
    <source>
        <dbReference type="Proteomes" id="UP000494205"/>
    </source>
</evidence>